<keyword evidence="1" id="KW-1133">Transmembrane helix</keyword>
<evidence type="ECO:0008006" key="4">
    <source>
        <dbReference type="Google" id="ProtNLM"/>
    </source>
</evidence>
<protein>
    <recommendedName>
        <fullName evidence="4">DUF4878 domain-containing protein</fullName>
    </recommendedName>
</protein>
<sequence length="147" mass="17161">MNTITLYEILNKPIEKNKGVLMKNIVLNLFIILLFLFSTGCNNSNTTIDDAGDALVYAEKVMRDKDIITASSYQPNEYAKFRIMAGNNISKEKAKQLVEEFIQSFENQLTDKEKFYKTHEIIFDIKSSEEGKILYRGKKDKEIWWQF</sequence>
<organism evidence="2 3">
    <name type="scientific">Paenibacillus mendelii</name>
    <dbReference type="NCBI Taxonomy" id="206163"/>
    <lineage>
        <taxon>Bacteria</taxon>
        <taxon>Bacillati</taxon>
        <taxon>Bacillota</taxon>
        <taxon>Bacilli</taxon>
        <taxon>Bacillales</taxon>
        <taxon>Paenibacillaceae</taxon>
        <taxon>Paenibacillus</taxon>
    </lineage>
</organism>
<evidence type="ECO:0000256" key="1">
    <source>
        <dbReference type="SAM" id="Phobius"/>
    </source>
</evidence>
<evidence type="ECO:0000313" key="3">
    <source>
        <dbReference type="Proteomes" id="UP001589818"/>
    </source>
</evidence>
<keyword evidence="1" id="KW-0812">Transmembrane</keyword>
<keyword evidence="3" id="KW-1185">Reference proteome</keyword>
<comment type="caution">
    <text evidence="2">The sequence shown here is derived from an EMBL/GenBank/DDBJ whole genome shotgun (WGS) entry which is preliminary data.</text>
</comment>
<reference evidence="2 3" key="1">
    <citation type="submission" date="2024-09" db="EMBL/GenBank/DDBJ databases">
        <authorList>
            <person name="Sun Q."/>
            <person name="Mori K."/>
        </authorList>
    </citation>
    <scope>NUCLEOTIDE SEQUENCE [LARGE SCALE GENOMIC DNA]</scope>
    <source>
        <strain evidence="2 3">CCM 4839</strain>
    </source>
</reference>
<accession>A0ABV6JES2</accession>
<evidence type="ECO:0000313" key="2">
    <source>
        <dbReference type="EMBL" id="MFC0394415.1"/>
    </source>
</evidence>
<keyword evidence="1" id="KW-0472">Membrane</keyword>
<dbReference type="RefSeq" id="WP_204815556.1">
    <property type="nucleotide sequence ID" value="NZ_JANHOF010000001.1"/>
</dbReference>
<gene>
    <name evidence="2" type="ORF">ACFFJ8_24040</name>
</gene>
<dbReference type="EMBL" id="JBHLVF010000041">
    <property type="protein sequence ID" value="MFC0394415.1"/>
    <property type="molecule type" value="Genomic_DNA"/>
</dbReference>
<proteinExistence type="predicted"/>
<feature type="transmembrane region" description="Helical" evidence="1">
    <location>
        <begin position="20"/>
        <end position="38"/>
    </location>
</feature>
<dbReference type="Proteomes" id="UP001589818">
    <property type="component" value="Unassembled WGS sequence"/>
</dbReference>
<name>A0ABV6JES2_9BACL</name>